<feature type="region of interest" description="Disordered" evidence="1">
    <location>
        <begin position="146"/>
        <end position="173"/>
    </location>
</feature>
<feature type="compositionally biased region" description="Polar residues" evidence="1">
    <location>
        <begin position="1"/>
        <end position="59"/>
    </location>
</feature>
<dbReference type="InterPro" id="IPR050560">
    <property type="entry name" value="MYB_TF"/>
</dbReference>
<name>A0AAE0WRC1_9PEZI</name>
<feature type="domain" description="Myb-like" evidence="2">
    <location>
        <begin position="165"/>
        <end position="214"/>
    </location>
</feature>
<organism evidence="3 4">
    <name type="scientific">Recurvomyces mirabilis</name>
    <dbReference type="NCBI Taxonomy" id="574656"/>
    <lineage>
        <taxon>Eukaryota</taxon>
        <taxon>Fungi</taxon>
        <taxon>Dikarya</taxon>
        <taxon>Ascomycota</taxon>
        <taxon>Pezizomycotina</taxon>
        <taxon>Dothideomycetes</taxon>
        <taxon>Dothideomycetidae</taxon>
        <taxon>Mycosphaerellales</taxon>
        <taxon>Teratosphaeriaceae</taxon>
        <taxon>Recurvomyces</taxon>
    </lineage>
</organism>
<accession>A0AAE0WRC1</accession>
<dbReference type="AlphaFoldDB" id="A0AAE0WRC1"/>
<dbReference type="GO" id="GO:0000278">
    <property type="term" value="P:mitotic cell cycle"/>
    <property type="evidence" value="ECO:0007669"/>
    <property type="project" value="TreeGrafter"/>
</dbReference>
<dbReference type="InterPro" id="IPR001005">
    <property type="entry name" value="SANT/Myb"/>
</dbReference>
<keyword evidence="4" id="KW-1185">Reference proteome</keyword>
<proteinExistence type="predicted"/>
<dbReference type="CDD" id="cd00167">
    <property type="entry name" value="SANT"/>
    <property type="match status" value="2"/>
</dbReference>
<dbReference type="GO" id="GO:0000978">
    <property type="term" value="F:RNA polymerase II cis-regulatory region sequence-specific DNA binding"/>
    <property type="evidence" value="ECO:0007669"/>
    <property type="project" value="TreeGrafter"/>
</dbReference>
<dbReference type="SUPFAM" id="SSF46689">
    <property type="entry name" value="Homeodomain-like"/>
    <property type="match status" value="1"/>
</dbReference>
<dbReference type="EMBL" id="JAUTXT010000009">
    <property type="protein sequence ID" value="KAK3676604.1"/>
    <property type="molecule type" value="Genomic_DNA"/>
</dbReference>
<dbReference type="PANTHER" id="PTHR45614">
    <property type="entry name" value="MYB PROTEIN-RELATED"/>
    <property type="match status" value="1"/>
</dbReference>
<sequence>MSSTSQNQQRNPQLKPISVSSTGAYSASPSQLTLSSDATTAYQHNPYQQQHYTYASPHQQVPGGFAFPQQTHYSPHPLQAQHQLPPQHQQQPPPQSLSTVSPTISRKRRASELGGGESALSASSSSTFTGPSGLVTNAYGAPLEQIDSVQGGPVNTQLPSPGVARKGRTNTPWTPAEEQRLKTMRDAGSSWSEIAKTFPLRTEGSVKKHWYKDMHYAEFAEDESATLLQAIKHYENNKWKVIGQKVGKPAKACEQFAKEQGWKV</sequence>
<feature type="region of interest" description="Disordered" evidence="1">
    <location>
        <begin position="1"/>
        <end position="131"/>
    </location>
</feature>
<dbReference type="InterPro" id="IPR009057">
    <property type="entry name" value="Homeodomain-like_sf"/>
</dbReference>
<evidence type="ECO:0000313" key="4">
    <source>
        <dbReference type="Proteomes" id="UP001274830"/>
    </source>
</evidence>
<reference evidence="3" key="1">
    <citation type="submission" date="2023-07" db="EMBL/GenBank/DDBJ databases">
        <title>Black Yeasts Isolated from many extreme environments.</title>
        <authorList>
            <person name="Coleine C."/>
            <person name="Stajich J.E."/>
            <person name="Selbmann L."/>
        </authorList>
    </citation>
    <scope>NUCLEOTIDE SEQUENCE</scope>
    <source>
        <strain evidence="3">CCFEE 5485</strain>
    </source>
</reference>
<dbReference type="PANTHER" id="PTHR45614:SF238">
    <property type="entry name" value="MYB-LIKE TRANSCRIPTION FACTOR (EUROFUNG)"/>
    <property type="match status" value="1"/>
</dbReference>
<protein>
    <recommendedName>
        <fullName evidence="2">Myb-like domain-containing protein</fullName>
    </recommendedName>
</protein>
<dbReference type="GO" id="GO:0045944">
    <property type="term" value="P:positive regulation of transcription by RNA polymerase II"/>
    <property type="evidence" value="ECO:0007669"/>
    <property type="project" value="TreeGrafter"/>
</dbReference>
<evidence type="ECO:0000259" key="2">
    <source>
        <dbReference type="PROSITE" id="PS50090"/>
    </source>
</evidence>
<dbReference type="GO" id="GO:0000981">
    <property type="term" value="F:DNA-binding transcription factor activity, RNA polymerase II-specific"/>
    <property type="evidence" value="ECO:0007669"/>
    <property type="project" value="TreeGrafter"/>
</dbReference>
<dbReference type="GO" id="GO:0005634">
    <property type="term" value="C:nucleus"/>
    <property type="evidence" value="ECO:0007669"/>
    <property type="project" value="TreeGrafter"/>
</dbReference>
<dbReference type="PROSITE" id="PS50090">
    <property type="entry name" value="MYB_LIKE"/>
    <property type="match status" value="1"/>
</dbReference>
<dbReference type="SMART" id="SM00717">
    <property type="entry name" value="SANT"/>
    <property type="match status" value="2"/>
</dbReference>
<feature type="compositionally biased region" description="Low complexity" evidence="1">
    <location>
        <begin position="74"/>
        <end position="90"/>
    </location>
</feature>
<evidence type="ECO:0000256" key="1">
    <source>
        <dbReference type="SAM" id="MobiDB-lite"/>
    </source>
</evidence>
<evidence type="ECO:0000313" key="3">
    <source>
        <dbReference type="EMBL" id="KAK3676604.1"/>
    </source>
</evidence>
<comment type="caution">
    <text evidence="3">The sequence shown here is derived from an EMBL/GenBank/DDBJ whole genome shotgun (WGS) entry which is preliminary data.</text>
</comment>
<dbReference type="Gene3D" id="1.10.10.60">
    <property type="entry name" value="Homeodomain-like"/>
    <property type="match status" value="1"/>
</dbReference>
<dbReference type="Proteomes" id="UP001274830">
    <property type="component" value="Unassembled WGS sequence"/>
</dbReference>
<dbReference type="Pfam" id="PF00249">
    <property type="entry name" value="Myb_DNA-binding"/>
    <property type="match status" value="1"/>
</dbReference>
<gene>
    <name evidence="3" type="ORF">LTR78_003378</name>
</gene>